<protein>
    <submittedName>
        <fullName evidence="2">Molybdopterin-binding protein</fullName>
    </submittedName>
</protein>
<feature type="domain" description="MoaB/Mog" evidence="1">
    <location>
        <begin position="172"/>
        <end position="302"/>
    </location>
</feature>
<dbReference type="Gene3D" id="3.90.105.10">
    <property type="entry name" value="Molybdopterin biosynthesis moea protein, domain 2"/>
    <property type="match status" value="1"/>
</dbReference>
<dbReference type="EMBL" id="JBHUGH010000006">
    <property type="protein sequence ID" value="MFD1912327.1"/>
    <property type="molecule type" value="Genomic_DNA"/>
</dbReference>
<evidence type="ECO:0000313" key="3">
    <source>
        <dbReference type="Proteomes" id="UP001597353"/>
    </source>
</evidence>
<evidence type="ECO:0000259" key="1">
    <source>
        <dbReference type="SMART" id="SM00852"/>
    </source>
</evidence>
<dbReference type="SUPFAM" id="SSF53218">
    <property type="entry name" value="Molybdenum cofactor biosynthesis proteins"/>
    <property type="match status" value="1"/>
</dbReference>
<sequence length="337" mass="34373">MEFGPVPVAAALGMILGHSQRAGDRSLPKGRVLDPADVAALAGAGLTEVIVARPSPGDLPENEAAARLATALVPDPAASFLRISPASAGRVNLHATVPGVVLADAARIHALNALDPEVTLATLAPYARVAPGTMVATIKIITYAVPGALIGRAEAGLAGALRVQPVQRRTAALVLTEVPGQPARLAEKARRSVAARLARLGIELTGLRVVPHDVPPLAQALSELPGEMLLILTGSATSDPADTAPSALRAAGGVVVRFGMPVDPGNLLFHGHLGARPVIGLPGCARSPALNGADLVLERLACGLTVGDEDIARMGLGGLLKEIPSRPRPREAGEDHL</sequence>
<comment type="caution">
    <text evidence="2">The sequence shown here is derived from an EMBL/GenBank/DDBJ whole genome shotgun (WGS) entry which is preliminary data.</text>
</comment>
<dbReference type="SMART" id="SM00852">
    <property type="entry name" value="MoCF_biosynth"/>
    <property type="match status" value="1"/>
</dbReference>
<keyword evidence="3" id="KW-1185">Reference proteome</keyword>
<dbReference type="InterPro" id="IPR001453">
    <property type="entry name" value="MoaB/Mog_dom"/>
</dbReference>
<name>A0ABW4S5Q9_9RHOB</name>
<dbReference type="Proteomes" id="UP001597353">
    <property type="component" value="Unassembled WGS sequence"/>
</dbReference>
<organism evidence="2 3">
    <name type="scientific">Halodurantibacterium flavum</name>
    <dbReference type="NCBI Taxonomy" id="1382802"/>
    <lineage>
        <taxon>Bacteria</taxon>
        <taxon>Pseudomonadati</taxon>
        <taxon>Pseudomonadota</taxon>
        <taxon>Alphaproteobacteria</taxon>
        <taxon>Rhodobacterales</taxon>
        <taxon>Paracoccaceae</taxon>
        <taxon>Halodurantibacterium</taxon>
    </lineage>
</organism>
<evidence type="ECO:0000313" key="2">
    <source>
        <dbReference type="EMBL" id="MFD1912327.1"/>
    </source>
</evidence>
<dbReference type="RefSeq" id="WP_390260873.1">
    <property type="nucleotide sequence ID" value="NZ_JBHUGH010000006.1"/>
</dbReference>
<dbReference type="Pfam" id="PF00994">
    <property type="entry name" value="MoCF_biosynth"/>
    <property type="match status" value="1"/>
</dbReference>
<accession>A0ABW4S5Q9</accession>
<dbReference type="InterPro" id="IPR036425">
    <property type="entry name" value="MoaB/Mog-like_dom_sf"/>
</dbReference>
<dbReference type="Gene3D" id="3.40.980.10">
    <property type="entry name" value="MoaB/Mog-like domain"/>
    <property type="match status" value="1"/>
</dbReference>
<gene>
    <name evidence="2" type="ORF">ACFSGJ_08875</name>
</gene>
<proteinExistence type="predicted"/>
<reference evidence="3" key="1">
    <citation type="journal article" date="2019" name="Int. J. Syst. Evol. Microbiol.">
        <title>The Global Catalogue of Microorganisms (GCM) 10K type strain sequencing project: providing services to taxonomists for standard genome sequencing and annotation.</title>
        <authorList>
            <consortium name="The Broad Institute Genomics Platform"/>
            <consortium name="The Broad Institute Genome Sequencing Center for Infectious Disease"/>
            <person name="Wu L."/>
            <person name="Ma J."/>
        </authorList>
    </citation>
    <scope>NUCLEOTIDE SEQUENCE [LARGE SCALE GENOMIC DNA]</scope>
    <source>
        <strain evidence="3">CGMCC 4.7242</strain>
    </source>
</reference>
<dbReference type="CDD" id="cd03522">
    <property type="entry name" value="MoeA_like"/>
    <property type="match status" value="1"/>
</dbReference>